<evidence type="ECO:0000259" key="1">
    <source>
        <dbReference type="Pfam" id="PF13454"/>
    </source>
</evidence>
<dbReference type="SUPFAM" id="SSF51905">
    <property type="entry name" value="FAD/NAD(P)-binding domain"/>
    <property type="match status" value="1"/>
</dbReference>
<dbReference type="Proteomes" id="UP001626536">
    <property type="component" value="Chromosome"/>
</dbReference>
<reference evidence="2 3" key="1">
    <citation type="submission" date="2023-10" db="EMBL/GenBank/DDBJ databases">
        <title>Novel methanotroph of the genus Methylocapsa from a subarctic wetland.</title>
        <authorList>
            <person name="Belova S.E."/>
            <person name="Oshkin I.Y."/>
            <person name="Miroshnikov K."/>
            <person name="Dedysh S.N."/>
        </authorList>
    </citation>
    <scope>NUCLEOTIDE SEQUENCE [LARGE SCALE GENOMIC DNA]</scope>
    <source>
        <strain evidence="2 3">RX1</strain>
    </source>
</reference>
<evidence type="ECO:0000313" key="3">
    <source>
        <dbReference type="Proteomes" id="UP001626536"/>
    </source>
</evidence>
<accession>A0ABZ0HWQ7</accession>
<name>A0ABZ0HWQ7_9HYPH</name>
<dbReference type="Pfam" id="PF13454">
    <property type="entry name" value="NAD_binding_9"/>
    <property type="match status" value="1"/>
</dbReference>
<dbReference type="InterPro" id="IPR052189">
    <property type="entry name" value="L-asp_N-monooxygenase_NS-form"/>
</dbReference>
<dbReference type="EMBL" id="CP136862">
    <property type="protein sequence ID" value="WOJ91361.1"/>
    <property type="molecule type" value="Genomic_DNA"/>
</dbReference>
<sequence>MAHPSVKHVVIVGGGASGVLMAAHLLRADPENLRVTLIERGGALGRGLAYATSNPAHVLNVRAANMSAFADDPDHFWRWIAQSAGASIPGQLDRSSFAPRALYGRYLESLLDPYRSRDGEARPLDRIVAEARALSETPEGVEVTLDDGSICPGDLLILACGHEAEDKNRDAIYASPWRPPLAAGLPRDAPVLILGSGLTMVDAVLSLLDEGHLGEIVAISRHGLLPQVHRPVDPLPFDAADVPFGTSLGYLWRWFRQQTQWAIDRGGDWRSVVDGIRPHTQKIWRHLPQESRRRFLEHARSWWNVHRHRMAPEIAARLKAAMTSRQLKIVAGKLGGVARTDSGATVEYRPRGERRIETLNVARIFDCRGLAPDPADTRNPILRSLLDQGLARPDPLGIGLDVDANCALIAQSGKASQRILAVGPLTRAALWEIVAIPDIRVQAAQIAAELTAKNPS</sequence>
<dbReference type="Gene3D" id="3.50.50.60">
    <property type="entry name" value="FAD/NAD(P)-binding domain"/>
    <property type="match status" value="2"/>
</dbReference>
<evidence type="ECO:0000313" key="2">
    <source>
        <dbReference type="EMBL" id="WOJ91361.1"/>
    </source>
</evidence>
<organism evidence="2 3">
    <name type="scientific">Methylocapsa polymorpha</name>
    <dbReference type="NCBI Taxonomy" id="3080828"/>
    <lineage>
        <taxon>Bacteria</taxon>
        <taxon>Pseudomonadati</taxon>
        <taxon>Pseudomonadota</taxon>
        <taxon>Alphaproteobacteria</taxon>
        <taxon>Hyphomicrobiales</taxon>
        <taxon>Beijerinckiaceae</taxon>
        <taxon>Methylocapsa</taxon>
    </lineage>
</organism>
<dbReference type="PANTHER" id="PTHR40254:SF1">
    <property type="entry name" value="BLR0577 PROTEIN"/>
    <property type="match status" value="1"/>
</dbReference>
<protein>
    <submittedName>
        <fullName evidence="2">FAD-dependent oxidoreductase</fullName>
    </submittedName>
</protein>
<feature type="domain" description="FAD-dependent urate hydroxylase HpyO/Asp monooxygenase CreE-like FAD/NAD(P)-binding" evidence="1">
    <location>
        <begin position="10"/>
        <end position="162"/>
    </location>
</feature>
<dbReference type="RefSeq" id="WP_407340958.1">
    <property type="nucleotide sequence ID" value="NZ_CP136862.1"/>
</dbReference>
<dbReference type="PANTHER" id="PTHR40254">
    <property type="entry name" value="BLR0577 PROTEIN"/>
    <property type="match status" value="1"/>
</dbReference>
<dbReference type="InterPro" id="IPR038732">
    <property type="entry name" value="HpyO/CreE_NAD-binding"/>
</dbReference>
<dbReference type="InterPro" id="IPR036188">
    <property type="entry name" value="FAD/NAD-bd_sf"/>
</dbReference>
<proteinExistence type="predicted"/>
<keyword evidence="3" id="KW-1185">Reference proteome</keyword>
<gene>
    <name evidence="2" type="ORF">RZS28_08940</name>
</gene>